<evidence type="ECO:0000256" key="1">
    <source>
        <dbReference type="ARBA" id="ARBA00007457"/>
    </source>
</evidence>
<protein>
    <submittedName>
        <fullName evidence="4">Regulator of G-protein signaling 9-binding protein</fullName>
    </submittedName>
</protein>
<proteinExistence type="inferred from homology"/>
<keyword evidence="5" id="KW-1185">Reference proteome</keyword>
<feature type="transmembrane region" description="Helical" evidence="3">
    <location>
        <begin position="274"/>
        <end position="295"/>
    </location>
</feature>
<keyword evidence="2" id="KW-0734">Signal transduction inhibitor</keyword>
<evidence type="ECO:0000256" key="3">
    <source>
        <dbReference type="SAM" id="Phobius"/>
    </source>
</evidence>
<comment type="caution">
    <text evidence="4">The sequence shown here is derived from an EMBL/GenBank/DDBJ whole genome shotgun (WGS) entry which is preliminary data.</text>
</comment>
<dbReference type="OrthoDB" id="6358515at2759"/>
<dbReference type="PANTHER" id="PTHR21029">
    <property type="entry name" value="R-SEVEN BINDING PROTEIN (R7BP) HOMOLOG"/>
    <property type="match status" value="1"/>
</dbReference>
<evidence type="ECO:0000313" key="4">
    <source>
        <dbReference type="EMBL" id="KAG8510028.1"/>
    </source>
</evidence>
<dbReference type="InterPro" id="IPR026512">
    <property type="entry name" value="RGS7BP/RGS9BP"/>
</dbReference>
<name>A0A8J5ZXU6_GALPY</name>
<evidence type="ECO:0000256" key="2">
    <source>
        <dbReference type="ARBA" id="ARBA00022700"/>
    </source>
</evidence>
<reference evidence="4" key="1">
    <citation type="journal article" date="2021" name="Evol. Appl.">
        <title>The genome of the Pyrenean desman and the effects of bottlenecks and inbreeding on the genomic landscape of an endangered species.</title>
        <authorList>
            <person name="Escoda L."/>
            <person name="Castresana J."/>
        </authorList>
    </citation>
    <scope>NUCLEOTIDE SEQUENCE</scope>
    <source>
        <strain evidence="4">IBE-C5619</strain>
    </source>
</reference>
<accession>A0A8J5ZXU6</accession>
<sequence>MGGGGRILEIRPGRPGQRLRRSALLRGPPTRASAPEDDGARNWGFAVHHRGGEGRAETRCRTAMAGEDCKARLDTLNKAIACYHHLVLTVGGSADSQNLREELQRTRQKAQELAVATCARLTAALRDRSLDAEERAEFERLWVTFSGCLDLLEADMRRALALGTAFPLHTPRRRRRPLVRTGVAGGSAGIAARVQSARSLRRDAETDFDLQDLRALERELLQVGGMIQDMEMKVNVPRWTVQARQSAGTELLSSAGASSMSIDERTGPCDLNKALAAAVFSAVLLVVVALAMCVAKLS</sequence>
<keyword evidence="3" id="KW-1133">Transmembrane helix</keyword>
<dbReference type="GO" id="GO:0009968">
    <property type="term" value="P:negative regulation of signal transduction"/>
    <property type="evidence" value="ECO:0007669"/>
    <property type="project" value="UniProtKB-KW"/>
</dbReference>
<dbReference type="AlphaFoldDB" id="A0A8J5ZXU6"/>
<keyword evidence="3" id="KW-0812">Transmembrane</keyword>
<gene>
    <name evidence="4" type="ORF">J0S82_001658</name>
</gene>
<organism evidence="4 5">
    <name type="scientific">Galemys pyrenaicus</name>
    <name type="common">Iberian desman</name>
    <name type="synonym">Pyrenean desman</name>
    <dbReference type="NCBI Taxonomy" id="202257"/>
    <lineage>
        <taxon>Eukaryota</taxon>
        <taxon>Metazoa</taxon>
        <taxon>Chordata</taxon>
        <taxon>Craniata</taxon>
        <taxon>Vertebrata</taxon>
        <taxon>Euteleostomi</taxon>
        <taxon>Mammalia</taxon>
        <taxon>Eutheria</taxon>
        <taxon>Laurasiatheria</taxon>
        <taxon>Eulipotyphla</taxon>
        <taxon>Talpidae</taxon>
        <taxon>Galemys</taxon>
    </lineage>
</organism>
<keyword evidence="3" id="KW-0472">Membrane</keyword>
<dbReference type="EMBL" id="JAGFMF010011914">
    <property type="protein sequence ID" value="KAG8510028.1"/>
    <property type="molecule type" value="Genomic_DNA"/>
</dbReference>
<comment type="similarity">
    <text evidence="1">Belongs to the RGS7BP/RGS9BP family.</text>
</comment>
<evidence type="ECO:0000313" key="5">
    <source>
        <dbReference type="Proteomes" id="UP000700334"/>
    </source>
</evidence>
<dbReference type="Proteomes" id="UP000700334">
    <property type="component" value="Unassembled WGS sequence"/>
</dbReference>